<reference evidence="1 2" key="2">
    <citation type="journal article" date="2021" name="AMB Express">
        <title>Isolation and characterisation of Methylocystis spp. for poly-3-hydroxybutyrate production using waste methane feedstocks.</title>
        <authorList>
            <person name="Rumah B.L."/>
            <person name="Stead C.E."/>
            <person name="Claxton Stevens B.H."/>
            <person name="Minton N.P."/>
            <person name="Grosse-Honebrink A."/>
            <person name="Zhang Y."/>
        </authorList>
    </citation>
    <scope>NUCLEOTIDE SEQUENCE [LARGE SCALE GENOMIC DNA]</scope>
    <source>
        <strain evidence="1 2">BRCS1</strain>
    </source>
</reference>
<name>A0ABX6ENN0_9HYPH</name>
<reference evidence="2" key="1">
    <citation type="submission" date="2019-09" db="EMBL/GenBank/DDBJ databases">
        <title>Isolation and complete genome sequencing of Methylocystis species.</title>
        <authorList>
            <person name="Rumah B.L."/>
            <person name="Stead C.E."/>
            <person name="Stevens B.C."/>
            <person name="Minton N.P."/>
            <person name="Grosse-Honebrink A."/>
            <person name="Zhang Y."/>
        </authorList>
    </citation>
    <scope>NUCLEOTIDE SEQUENCE [LARGE SCALE GENOMIC DNA]</scope>
    <source>
        <strain evidence="2">BRCS1</strain>
    </source>
</reference>
<keyword evidence="2" id="KW-1185">Reference proteome</keyword>
<proteinExistence type="predicted"/>
<accession>A0ABX6ENN0</accession>
<evidence type="ECO:0000313" key="1">
    <source>
        <dbReference type="EMBL" id="QGM95703.1"/>
    </source>
</evidence>
<gene>
    <name evidence="1" type="ORF">F7D13_15340</name>
</gene>
<sequence>MVRRSGSRRNIRCAICQADRP</sequence>
<protein>
    <recommendedName>
        <fullName evidence="3">Zinc finger LSD1-type domain-containing protein</fullName>
    </recommendedName>
</protein>
<dbReference type="NCBIfam" id="TIGR01053">
    <property type="entry name" value="LSD1"/>
    <property type="match status" value="1"/>
</dbReference>
<evidence type="ECO:0000313" key="2">
    <source>
        <dbReference type="Proteomes" id="UP000424673"/>
    </source>
</evidence>
<dbReference type="Proteomes" id="UP000424673">
    <property type="component" value="Chromosome"/>
</dbReference>
<evidence type="ECO:0008006" key="3">
    <source>
        <dbReference type="Google" id="ProtNLM"/>
    </source>
</evidence>
<organism evidence="1 2">
    <name type="scientific">Methylocystis rosea</name>
    <dbReference type="NCBI Taxonomy" id="173366"/>
    <lineage>
        <taxon>Bacteria</taxon>
        <taxon>Pseudomonadati</taxon>
        <taxon>Pseudomonadota</taxon>
        <taxon>Alphaproteobacteria</taxon>
        <taxon>Hyphomicrobiales</taxon>
        <taxon>Methylocystaceae</taxon>
        <taxon>Methylocystis</taxon>
    </lineage>
</organism>
<dbReference type="EMBL" id="CP044328">
    <property type="protein sequence ID" value="QGM95703.1"/>
    <property type="molecule type" value="Genomic_DNA"/>
</dbReference>